<accession>A0ABY0DI30</accession>
<proteinExistence type="predicted"/>
<reference evidence="1 2" key="1">
    <citation type="submission" date="2018-10" db="EMBL/GenBank/DDBJ databases">
        <title>Bradyrhizobium sp. nov., isolated from effective nodules of peanut in China.</title>
        <authorList>
            <person name="Li Y."/>
        </authorList>
    </citation>
    <scope>NUCLEOTIDE SEQUENCE [LARGE SCALE GENOMIC DNA]</scope>
    <source>
        <strain evidence="1 2">CCBAU 51781</strain>
    </source>
</reference>
<gene>
    <name evidence="1" type="ORF">EAS62_24130</name>
</gene>
<dbReference type="Proteomes" id="UP000289946">
    <property type="component" value="Unassembled WGS sequence"/>
</dbReference>
<keyword evidence="2" id="KW-1185">Reference proteome</keyword>
<comment type="caution">
    <text evidence="1">The sequence shown here is derived from an EMBL/GenBank/DDBJ whole genome shotgun (WGS) entry which is preliminary data.</text>
</comment>
<sequence length="117" mass="12587">MSLQIIDGPTIPAGESLSEGVDCSAGQIVRITVPQEFTQANMTFEVSSDGALYNAMFDPRGNEITITAKPNSGIVVVGEPWVRTIGWIKLRSGSRDHPVSQREACKFAIALEIPELG</sequence>
<dbReference type="EMBL" id="RDRA01000014">
    <property type="protein sequence ID" value="RXG91571.1"/>
    <property type="molecule type" value="Genomic_DNA"/>
</dbReference>
<evidence type="ECO:0000313" key="2">
    <source>
        <dbReference type="Proteomes" id="UP000289946"/>
    </source>
</evidence>
<protein>
    <submittedName>
        <fullName evidence="1">Uncharacterized protein</fullName>
    </submittedName>
</protein>
<evidence type="ECO:0000313" key="1">
    <source>
        <dbReference type="EMBL" id="RXG91571.1"/>
    </source>
</evidence>
<dbReference type="RefSeq" id="WP_128941045.1">
    <property type="nucleotide sequence ID" value="NZ_RDRA01000014.1"/>
</dbReference>
<name>A0ABY0DI30_9BRAD</name>
<organism evidence="1 2">
    <name type="scientific">Bradyrhizobium zhanjiangense</name>
    <dbReference type="NCBI Taxonomy" id="1325107"/>
    <lineage>
        <taxon>Bacteria</taxon>
        <taxon>Pseudomonadati</taxon>
        <taxon>Pseudomonadota</taxon>
        <taxon>Alphaproteobacteria</taxon>
        <taxon>Hyphomicrobiales</taxon>
        <taxon>Nitrobacteraceae</taxon>
        <taxon>Bradyrhizobium</taxon>
    </lineage>
</organism>